<accession>A0ABQ5CF59</accession>
<name>A0ABQ5CF59_9ASTR</name>
<sequence length="228" mass="25382">MNHQLFNNNLPTLSTQLDSGLVLPSFLPNDDPIGSLNKAMMTQTTIQDGRVIVQNVQGQQSQGYVVILLKRATRLLADELEEFDSDCDDLQLNTTSIFKAYHVDAFDSDCDEAPTASAIFMVRFSPAGSVNGDDVGPSYDSDILSHVPHYDTYHEIDMLNLVVQEMEYSEYLVSNNDSYTEPTGDNNVISYADYITTIKNDVVQSLPPPEQDNAMILSVIEQMQSQVE</sequence>
<protein>
    <submittedName>
        <fullName evidence="1">Uncharacterized protein</fullName>
    </submittedName>
</protein>
<organism evidence="1 2">
    <name type="scientific">Tanacetum coccineum</name>
    <dbReference type="NCBI Taxonomy" id="301880"/>
    <lineage>
        <taxon>Eukaryota</taxon>
        <taxon>Viridiplantae</taxon>
        <taxon>Streptophyta</taxon>
        <taxon>Embryophyta</taxon>
        <taxon>Tracheophyta</taxon>
        <taxon>Spermatophyta</taxon>
        <taxon>Magnoliopsida</taxon>
        <taxon>eudicotyledons</taxon>
        <taxon>Gunneridae</taxon>
        <taxon>Pentapetalae</taxon>
        <taxon>asterids</taxon>
        <taxon>campanulids</taxon>
        <taxon>Asterales</taxon>
        <taxon>Asteraceae</taxon>
        <taxon>Asteroideae</taxon>
        <taxon>Anthemideae</taxon>
        <taxon>Anthemidinae</taxon>
        <taxon>Tanacetum</taxon>
    </lineage>
</organism>
<comment type="caution">
    <text evidence="1">The sequence shown here is derived from an EMBL/GenBank/DDBJ whole genome shotgun (WGS) entry which is preliminary data.</text>
</comment>
<proteinExistence type="predicted"/>
<evidence type="ECO:0000313" key="2">
    <source>
        <dbReference type="Proteomes" id="UP001151760"/>
    </source>
</evidence>
<dbReference type="Proteomes" id="UP001151760">
    <property type="component" value="Unassembled WGS sequence"/>
</dbReference>
<evidence type="ECO:0000313" key="1">
    <source>
        <dbReference type="EMBL" id="GJT25177.1"/>
    </source>
</evidence>
<reference evidence="1" key="2">
    <citation type="submission" date="2022-01" db="EMBL/GenBank/DDBJ databases">
        <authorList>
            <person name="Yamashiro T."/>
            <person name="Shiraishi A."/>
            <person name="Satake H."/>
            <person name="Nakayama K."/>
        </authorList>
    </citation>
    <scope>NUCLEOTIDE SEQUENCE</scope>
</reference>
<gene>
    <name evidence="1" type="ORF">Tco_0895114</name>
</gene>
<dbReference type="EMBL" id="BQNB010014193">
    <property type="protein sequence ID" value="GJT25177.1"/>
    <property type="molecule type" value="Genomic_DNA"/>
</dbReference>
<keyword evidence="2" id="KW-1185">Reference proteome</keyword>
<reference evidence="1" key="1">
    <citation type="journal article" date="2022" name="Int. J. Mol. Sci.">
        <title>Draft Genome of Tanacetum Coccineum: Genomic Comparison of Closely Related Tanacetum-Family Plants.</title>
        <authorList>
            <person name="Yamashiro T."/>
            <person name="Shiraishi A."/>
            <person name="Nakayama K."/>
            <person name="Satake H."/>
        </authorList>
    </citation>
    <scope>NUCLEOTIDE SEQUENCE</scope>
</reference>